<organism evidence="2 4">
    <name type="scientific">Gymnopus androsaceus JB14</name>
    <dbReference type="NCBI Taxonomy" id="1447944"/>
    <lineage>
        <taxon>Eukaryota</taxon>
        <taxon>Fungi</taxon>
        <taxon>Dikarya</taxon>
        <taxon>Basidiomycota</taxon>
        <taxon>Agaricomycotina</taxon>
        <taxon>Agaricomycetes</taxon>
        <taxon>Agaricomycetidae</taxon>
        <taxon>Agaricales</taxon>
        <taxon>Marasmiineae</taxon>
        <taxon>Omphalotaceae</taxon>
        <taxon>Gymnopus</taxon>
    </lineage>
</organism>
<accession>A0A6A4GI70</accession>
<protein>
    <recommendedName>
        <fullName evidence="5">HNH nuclease domain-containing protein</fullName>
    </recommendedName>
</protein>
<sequence length="393" mass="43920">MLRCIITHMLGIDVQFCHLLQRATPLAIVRILEWISGCRPFHLFLNSRLNVVCLRSDIHLFLDHGGIVFLPLPDVLKALERLVTHNLSCTDWDKRHRYDSSEFDPLLGKPTYIYRVKVLPTMTKTRAWSRINLEGSKETDTFTHFEYPFTQPELQAIESHIHPFFVCAHIGQQVDGLLGKNNLKDDERAQHVAAFQSDDDLAFVLRLTQQWFTQGEINVPSEFLNAIPPTGANAPDDTSPFDDYGKHGKGKTALKHRKANTAPNLTRAKSNLGSKMPVFAPKARPMPFKLFRLEAPTGTLLNQAFKVAQDALTKLKNPFIKLEDLSMNRRTRSATASVASVPASSNISEHSSSSRSPSPCPPEKGKANQGRKKPDVNDYDGAGMATGPSGHRH</sequence>
<keyword evidence="4" id="KW-1185">Reference proteome</keyword>
<name>A0A6A4GI70_9AGAR</name>
<dbReference type="EMBL" id="ML769712">
    <property type="protein sequence ID" value="KAE9389110.1"/>
    <property type="molecule type" value="Genomic_DNA"/>
</dbReference>
<dbReference type="EMBL" id="ML770010">
    <property type="protein sequence ID" value="KAE9385251.1"/>
    <property type="molecule type" value="Genomic_DNA"/>
</dbReference>
<evidence type="ECO:0000313" key="2">
    <source>
        <dbReference type="EMBL" id="KAE9385251.1"/>
    </source>
</evidence>
<evidence type="ECO:0000256" key="1">
    <source>
        <dbReference type="SAM" id="MobiDB-lite"/>
    </source>
</evidence>
<feature type="compositionally biased region" description="Low complexity" evidence="1">
    <location>
        <begin position="333"/>
        <end position="357"/>
    </location>
</feature>
<reference evidence="2" key="1">
    <citation type="journal article" date="2019" name="Environ. Microbiol.">
        <title>Fungal ecological strategies reflected in gene transcription - a case study of two litter decomposers.</title>
        <authorList>
            <person name="Barbi F."/>
            <person name="Kohler A."/>
            <person name="Barry K."/>
            <person name="Baskaran P."/>
            <person name="Daum C."/>
            <person name="Fauchery L."/>
            <person name="Ihrmark K."/>
            <person name="Kuo A."/>
            <person name="LaButti K."/>
            <person name="Lipzen A."/>
            <person name="Morin E."/>
            <person name="Grigoriev I.V."/>
            <person name="Henrissat B."/>
            <person name="Lindahl B."/>
            <person name="Martin F."/>
        </authorList>
    </citation>
    <scope>NUCLEOTIDE SEQUENCE</scope>
    <source>
        <strain evidence="2">JB14</strain>
    </source>
</reference>
<dbReference type="Proteomes" id="UP000799118">
    <property type="component" value="Unassembled WGS sequence"/>
</dbReference>
<proteinExistence type="predicted"/>
<evidence type="ECO:0000313" key="3">
    <source>
        <dbReference type="EMBL" id="KAE9389110.1"/>
    </source>
</evidence>
<gene>
    <name evidence="3" type="ORF">BT96DRAFT_980820</name>
    <name evidence="2" type="ORF">BT96DRAFT_982102</name>
</gene>
<feature type="region of interest" description="Disordered" evidence="1">
    <location>
        <begin position="333"/>
        <end position="393"/>
    </location>
</feature>
<evidence type="ECO:0000313" key="4">
    <source>
        <dbReference type="Proteomes" id="UP000799118"/>
    </source>
</evidence>
<evidence type="ECO:0008006" key="5">
    <source>
        <dbReference type="Google" id="ProtNLM"/>
    </source>
</evidence>
<dbReference type="OrthoDB" id="3133596at2759"/>
<dbReference type="AlphaFoldDB" id="A0A6A4GI70"/>